<dbReference type="SUPFAM" id="SSF51905">
    <property type="entry name" value="FAD/NAD(P)-binding domain"/>
    <property type="match status" value="1"/>
</dbReference>
<dbReference type="PANTHER" id="PTHR42784">
    <property type="entry name" value="PYRANOSE 2-OXIDASE"/>
    <property type="match status" value="1"/>
</dbReference>
<evidence type="ECO:0000256" key="5">
    <source>
        <dbReference type="ARBA" id="ARBA00023002"/>
    </source>
</evidence>
<evidence type="ECO:0000256" key="2">
    <source>
        <dbReference type="ARBA" id="ARBA00010790"/>
    </source>
</evidence>
<comment type="similarity">
    <text evidence="2">Belongs to the GMC oxidoreductase family.</text>
</comment>
<name>A0A511BL22_9PROT</name>
<dbReference type="GO" id="GO:0016614">
    <property type="term" value="F:oxidoreductase activity, acting on CH-OH group of donors"/>
    <property type="evidence" value="ECO:0007669"/>
    <property type="project" value="InterPro"/>
</dbReference>
<protein>
    <submittedName>
        <fullName evidence="7">Dehydrogenase</fullName>
    </submittedName>
</protein>
<evidence type="ECO:0000313" key="7">
    <source>
        <dbReference type="EMBL" id="GEL01050.1"/>
    </source>
</evidence>
<keyword evidence="4" id="KW-0274">FAD</keyword>
<keyword evidence="3" id="KW-0285">Flavoprotein</keyword>
<accession>A0A511BL22</accession>
<dbReference type="OrthoDB" id="9798604at2"/>
<gene>
    <name evidence="7" type="ORF">SSA02_02130</name>
</gene>
<proteinExistence type="inferred from homology"/>
<keyword evidence="8" id="KW-1185">Reference proteome</keyword>
<comment type="caution">
    <text evidence="7">The sequence shown here is derived from an EMBL/GenBank/DDBJ whole genome shotgun (WGS) entry which is preliminary data.</text>
</comment>
<dbReference type="InterPro" id="IPR036188">
    <property type="entry name" value="FAD/NAD-bd_sf"/>
</dbReference>
<dbReference type="RefSeq" id="WP_147092078.1">
    <property type="nucleotide sequence ID" value="NZ_BJVC01000001.1"/>
</dbReference>
<evidence type="ECO:0000256" key="4">
    <source>
        <dbReference type="ARBA" id="ARBA00022827"/>
    </source>
</evidence>
<sequence>MRKPSFTSGGDLSADVVIVGSGVVGGMIANELVSAGHSVAVLEAGLRRPRGEFTENWRNISFHNRLHSDFQGIYPQSPLASAPLYFPPNDYISLSGPDGDAFKQGYLRIVGGTTWHWAASCWRHLPVDFQMHTRYGVGRDWPISYDDLEPYYCRAEEEMGVSGPWDVALQSPSQRSRPYPRNMIPFGYADRRVGEAVNPHGFRLVPIPQGRSVAPFGDRPACCGNNNCQPICPIGAMYNGIRHIECAERKGASILSESVVYRVDTDETNRVTSIYWYDRDRNAHKATAEIFVFACNGIETPRLLLLAANARNPNGIANSSDQVGRNMMDHSGIHATFLAGEPLWFGRGPAQSSCIVGSRDGNFRSRYSANKMILNNISRVPPATEQALALGLTGDALDREIRRRAACGVDLSISLEPLPSPGNRLTLSRTRRDALGLACPDIRYDVGDYVRRGTKAAVEQVREIAGLLGGTELHVTEQYNANNHIMGGTIMGANPGDSVVDGTCRAHDHPNLWLPGGGAMPSASVVNTTLSMAALGLRAADAIRSRLAGKTS</sequence>
<dbReference type="InterPro" id="IPR051473">
    <property type="entry name" value="P2Ox-like"/>
</dbReference>
<comment type="cofactor">
    <cofactor evidence="1">
        <name>FAD</name>
        <dbReference type="ChEBI" id="CHEBI:57692"/>
    </cofactor>
</comment>
<keyword evidence="5" id="KW-0560">Oxidoreductase</keyword>
<evidence type="ECO:0000259" key="6">
    <source>
        <dbReference type="Pfam" id="PF05199"/>
    </source>
</evidence>
<feature type="domain" description="Glucose-methanol-choline oxidoreductase C-terminal" evidence="6">
    <location>
        <begin position="420"/>
        <end position="536"/>
    </location>
</feature>
<dbReference type="AlphaFoldDB" id="A0A511BL22"/>
<evidence type="ECO:0000256" key="1">
    <source>
        <dbReference type="ARBA" id="ARBA00001974"/>
    </source>
</evidence>
<dbReference type="EMBL" id="BJVC01000001">
    <property type="protein sequence ID" value="GEL01050.1"/>
    <property type="molecule type" value="Genomic_DNA"/>
</dbReference>
<evidence type="ECO:0000256" key="3">
    <source>
        <dbReference type="ARBA" id="ARBA00022630"/>
    </source>
</evidence>
<evidence type="ECO:0000313" key="8">
    <source>
        <dbReference type="Proteomes" id="UP000321405"/>
    </source>
</evidence>
<dbReference type="Proteomes" id="UP000321405">
    <property type="component" value="Unassembled WGS sequence"/>
</dbReference>
<dbReference type="InterPro" id="IPR007867">
    <property type="entry name" value="GMC_OxRtase_C"/>
</dbReference>
<dbReference type="Pfam" id="PF05199">
    <property type="entry name" value="GMC_oxred_C"/>
    <property type="match status" value="1"/>
</dbReference>
<dbReference type="Gene3D" id="3.50.50.60">
    <property type="entry name" value="FAD/NAD(P)-binding domain"/>
    <property type="match status" value="2"/>
</dbReference>
<dbReference type="PANTHER" id="PTHR42784:SF1">
    <property type="entry name" value="PYRANOSE 2-OXIDASE"/>
    <property type="match status" value="1"/>
</dbReference>
<organism evidence="7 8">
    <name type="scientific">Swaminathania salitolerans</name>
    <dbReference type="NCBI Taxonomy" id="182838"/>
    <lineage>
        <taxon>Bacteria</taxon>
        <taxon>Pseudomonadati</taxon>
        <taxon>Pseudomonadota</taxon>
        <taxon>Alphaproteobacteria</taxon>
        <taxon>Acetobacterales</taxon>
        <taxon>Acetobacteraceae</taxon>
        <taxon>Swaminathania</taxon>
    </lineage>
</organism>
<reference evidence="7 8" key="1">
    <citation type="submission" date="2019-07" db="EMBL/GenBank/DDBJ databases">
        <title>Whole genome shotgun sequence of Swaminathania salitolerans NBRC 104436.</title>
        <authorList>
            <person name="Hosoyama A."/>
            <person name="Uohara A."/>
            <person name="Ohji S."/>
            <person name="Ichikawa N."/>
        </authorList>
    </citation>
    <scope>NUCLEOTIDE SEQUENCE [LARGE SCALE GENOMIC DNA]</scope>
    <source>
        <strain evidence="7 8">NBRC 104436</strain>
    </source>
</reference>